<dbReference type="GO" id="GO:0102208">
    <property type="term" value="F:2-polyprenyl-6-hydroxyphenol methylase activity"/>
    <property type="evidence" value="ECO:0007669"/>
    <property type="project" value="UniProtKB-EC"/>
</dbReference>
<evidence type="ECO:0000313" key="2">
    <source>
        <dbReference type="EMBL" id="VYU13788.1"/>
    </source>
</evidence>
<dbReference type="PANTHER" id="PTHR43591:SF24">
    <property type="entry name" value="2-METHOXY-6-POLYPRENYL-1,4-BENZOQUINOL METHYLASE, MITOCHONDRIAL"/>
    <property type="match status" value="1"/>
</dbReference>
<dbReference type="EMBL" id="CACRUE010000026">
    <property type="protein sequence ID" value="VYU13788.1"/>
    <property type="molecule type" value="Genomic_DNA"/>
</dbReference>
<dbReference type="InterPro" id="IPR013216">
    <property type="entry name" value="Methyltransf_11"/>
</dbReference>
<accession>A0A6N3CFI9</accession>
<dbReference type="AlphaFoldDB" id="A0A6N3CFI9"/>
<dbReference type="GO" id="GO:0008757">
    <property type="term" value="F:S-adenosylmethionine-dependent methyltransferase activity"/>
    <property type="evidence" value="ECO:0007669"/>
    <property type="project" value="InterPro"/>
</dbReference>
<dbReference type="PANTHER" id="PTHR43591">
    <property type="entry name" value="METHYLTRANSFERASE"/>
    <property type="match status" value="1"/>
</dbReference>
<dbReference type="RefSeq" id="WP_024037800.1">
    <property type="nucleotide sequence ID" value="NZ_CACRUE010000026.1"/>
</dbReference>
<dbReference type="GO" id="GO:0032259">
    <property type="term" value="P:methylation"/>
    <property type="evidence" value="ECO:0007669"/>
    <property type="project" value="UniProtKB-KW"/>
</dbReference>
<proteinExistence type="predicted"/>
<keyword evidence="2" id="KW-0489">Methyltransferase</keyword>
<keyword evidence="2" id="KW-0808">Transferase</keyword>
<dbReference type="CDD" id="cd02440">
    <property type="entry name" value="AdoMet_MTases"/>
    <property type="match status" value="1"/>
</dbReference>
<protein>
    <submittedName>
        <fullName evidence="2">Ubiquinone biosynthesis O-methyltransferase</fullName>
        <ecNumber evidence="2">2.1.1.222</ecNumber>
    </submittedName>
</protein>
<dbReference type="SUPFAM" id="SSF53335">
    <property type="entry name" value="S-adenosyl-L-methionine-dependent methyltransferases"/>
    <property type="match status" value="1"/>
</dbReference>
<dbReference type="Pfam" id="PF08241">
    <property type="entry name" value="Methyltransf_11"/>
    <property type="match status" value="1"/>
</dbReference>
<reference evidence="2" key="1">
    <citation type="submission" date="2019-11" db="EMBL/GenBank/DDBJ databases">
        <authorList>
            <person name="Feng L."/>
        </authorList>
    </citation>
    <scope>NUCLEOTIDE SEQUENCE</scope>
    <source>
        <strain evidence="2">IbartlettiiLFYP30</strain>
    </source>
</reference>
<feature type="domain" description="Methyltransferase type 11" evidence="1">
    <location>
        <begin position="57"/>
        <end position="151"/>
    </location>
</feature>
<dbReference type="InterPro" id="IPR029063">
    <property type="entry name" value="SAM-dependent_MTases_sf"/>
</dbReference>
<gene>
    <name evidence="2" type="primary">ubiG</name>
    <name evidence="2" type="ORF">IBLFYP30_01830</name>
</gene>
<dbReference type="Gene3D" id="3.40.50.150">
    <property type="entry name" value="Vaccinia Virus protein VP39"/>
    <property type="match status" value="1"/>
</dbReference>
<evidence type="ECO:0000259" key="1">
    <source>
        <dbReference type="Pfam" id="PF08241"/>
    </source>
</evidence>
<name>A0A6N3CFI9_9FIRM</name>
<dbReference type="EC" id="2.1.1.222" evidence="2"/>
<organism evidence="2">
    <name type="scientific">Intestinibacter bartlettii</name>
    <dbReference type="NCBI Taxonomy" id="261299"/>
    <lineage>
        <taxon>Bacteria</taxon>
        <taxon>Bacillati</taxon>
        <taxon>Bacillota</taxon>
        <taxon>Clostridia</taxon>
        <taxon>Peptostreptococcales</taxon>
        <taxon>Peptostreptococcaceae</taxon>
        <taxon>Intestinibacter</taxon>
    </lineage>
</organism>
<keyword evidence="2" id="KW-0830">Ubiquinone</keyword>
<sequence>MKMKEFLKENERYWADRAEGYCQVNIDELRSNKKLEWIDIIKSNAPVFVGDRRLKVLDIGCGPGFFSIILSCAGYDVTAVDYTEEMLNKAKQNAGDLKDKIKFRRMDAHNLEFDEGQFDLIVTRNLTWNLKDPEKAYKSWYKVLRKGGKMINFDANWYLHLFDEEKRREYESDRKNVELSGMEDHYTCTDIDSMEDLARQVPLSKIQRPSWDRVVLDKIGFKNIKIDQNIWTKTWNEEEKLNYGSTPMFMIIGEK</sequence>